<feature type="compositionally biased region" description="Basic and acidic residues" evidence="7">
    <location>
        <begin position="1"/>
        <end position="17"/>
    </location>
</feature>
<keyword evidence="4 8" id="KW-1133">Transmembrane helix</keyword>
<evidence type="ECO:0000256" key="3">
    <source>
        <dbReference type="ARBA" id="ARBA00022692"/>
    </source>
</evidence>
<keyword evidence="10" id="KW-1185">Reference proteome</keyword>
<keyword evidence="3 8" id="KW-0812">Transmembrane</keyword>
<dbReference type="Proteomes" id="UP000821853">
    <property type="component" value="Chromosome 5"/>
</dbReference>
<dbReference type="Pfam" id="PF03006">
    <property type="entry name" value="HlyIII"/>
    <property type="match status" value="1"/>
</dbReference>
<dbReference type="EMBL" id="JABSTR010000007">
    <property type="protein sequence ID" value="KAH9375613.1"/>
    <property type="molecule type" value="Genomic_DNA"/>
</dbReference>
<evidence type="ECO:0000256" key="8">
    <source>
        <dbReference type="SAM" id="Phobius"/>
    </source>
</evidence>
<sequence length="230" mass="26012">MPAQRVRVEQRDAEHLDPPIGHPSLQRRPCPRREAPAGGRRRQPHRRHGGGGLHLHLHHDAVAVRAVPHLQLQSKQVYQKLLKYDLVGVAMSLWATVSSGVVMAFDEHPFSRFLYIAVEAVLLVGILWKAGTEDTGIFCSLAAFGLLPTIHWLFLAPPYLTRVLPWLVLLFLSSGFSYLVLEGRCPERLRPGYYDYVGSSHQIWHILVVFITMLWHETALAIINCKNGHC</sequence>
<dbReference type="InterPro" id="IPR004254">
    <property type="entry name" value="AdipoR/HlyIII-related"/>
</dbReference>
<dbReference type="PANTHER" id="PTHR20855:SF15">
    <property type="entry name" value="PROGESTIN AND ADIPOQ RECEPTOR FAMILY MEMBER 3"/>
    <property type="match status" value="1"/>
</dbReference>
<keyword evidence="6" id="KW-0479">Metal-binding</keyword>
<accession>A0A9J6GJC4</accession>
<keyword evidence="6" id="KW-0862">Zinc</keyword>
<organism evidence="9 10">
    <name type="scientific">Haemaphysalis longicornis</name>
    <name type="common">Bush tick</name>
    <dbReference type="NCBI Taxonomy" id="44386"/>
    <lineage>
        <taxon>Eukaryota</taxon>
        <taxon>Metazoa</taxon>
        <taxon>Ecdysozoa</taxon>
        <taxon>Arthropoda</taxon>
        <taxon>Chelicerata</taxon>
        <taxon>Arachnida</taxon>
        <taxon>Acari</taxon>
        <taxon>Parasitiformes</taxon>
        <taxon>Ixodida</taxon>
        <taxon>Ixodoidea</taxon>
        <taxon>Ixodidae</taxon>
        <taxon>Haemaphysalinae</taxon>
        <taxon>Haemaphysalis</taxon>
    </lineage>
</organism>
<comment type="similarity">
    <text evidence="2">Belongs to the ADIPOR family.</text>
</comment>
<dbReference type="GO" id="GO:0046872">
    <property type="term" value="F:metal ion binding"/>
    <property type="evidence" value="ECO:0007669"/>
    <property type="project" value="UniProtKB-KW"/>
</dbReference>
<feature type="compositionally biased region" description="Basic residues" evidence="7">
    <location>
        <begin position="39"/>
        <end position="49"/>
    </location>
</feature>
<evidence type="ECO:0000256" key="1">
    <source>
        <dbReference type="ARBA" id="ARBA00004141"/>
    </source>
</evidence>
<evidence type="ECO:0000256" key="6">
    <source>
        <dbReference type="PIRSR" id="PIRSR604254-1"/>
    </source>
</evidence>
<reference evidence="9 10" key="1">
    <citation type="journal article" date="2020" name="Cell">
        <title>Large-Scale Comparative Analyses of Tick Genomes Elucidate Their Genetic Diversity and Vector Capacities.</title>
        <authorList>
            <consortium name="Tick Genome and Microbiome Consortium (TIGMIC)"/>
            <person name="Jia N."/>
            <person name="Wang J."/>
            <person name="Shi W."/>
            <person name="Du L."/>
            <person name="Sun Y."/>
            <person name="Zhan W."/>
            <person name="Jiang J.F."/>
            <person name="Wang Q."/>
            <person name="Zhang B."/>
            <person name="Ji P."/>
            <person name="Bell-Sakyi L."/>
            <person name="Cui X.M."/>
            <person name="Yuan T.T."/>
            <person name="Jiang B.G."/>
            <person name="Yang W.F."/>
            <person name="Lam T.T."/>
            <person name="Chang Q.C."/>
            <person name="Ding S.J."/>
            <person name="Wang X.J."/>
            <person name="Zhu J.G."/>
            <person name="Ruan X.D."/>
            <person name="Zhao L."/>
            <person name="Wei J.T."/>
            <person name="Ye R.Z."/>
            <person name="Que T.C."/>
            <person name="Du C.H."/>
            <person name="Zhou Y.H."/>
            <person name="Cheng J.X."/>
            <person name="Dai P.F."/>
            <person name="Guo W.B."/>
            <person name="Han X.H."/>
            <person name="Huang E.J."/>
            <person name="Li L.F."/>
            <person name="Wei W."/>
            <person name="Gao Y.C."/>
            <person name="Liu J.Z."/>
            <person name="Shao H.Z."/>
            <person name="Wang X."/>
            <person name="Wang C.C."/>
            <person name="Yang T.C."/>
            <person name="Huo Q.B."/>
            <person name="Li W."/>
            <person name="Chen H.Y."/>
            <person name="Chen S.E."/>
            <person name="Zhou L.G."/>
            <person name="Ni X.B."/>
            <person name="Tian J.H."/>
            <person name="Sheng Y."/>
            <person name="Liu T."/>
            <person name="Pan Y.S."/>
            <person name="Xia L.Y."/>
            <person name="Li J."/>
            <person name="Zhao F."/>
            <person name="Cao W.C."/>
        </authorList>
    </citation>
    <scope>NUCLEOTIDE SEQUENCE [LARGE SCALE GENOMIC DNA]</scope>
    <source>
        <strain evidence="9">HaeL-2018</strain>
    </source>
</reference>
<feature type="transmembrane region" description="Helical" evidence="8">
    <location>
        <begin position="135"/>
        <end position="157"/>
    </location>
</feature>
<dbReference type="GO" id="GO:0016020">
    <property type="term" value="C:membrane"/>
    <property type="evidence" value="ECO:0007669"/>
    <property type="project" value="UniProtKB-SubCell"/>
</dbReference>
<name>A0A9J6GJC4_HAELO</name>
<comment type="caution">
    <text evidence="9">The sequence shown here is derived from an EMBL/GenBank/DDBJ whole genome shotgun (WGS) entry which is preliminary data.</text>
</comment>
<evidence type="ECO:0000256" key="5">
    <source>
        <dbReference type="ARBA" id="ARBA00023136"/>
    </source>
</evidence>
<feature type="binding site" evidence="6">
    <location>
        <position position="205"/>
    </location>
    <ligand>
        <name>Zn(2+)</name>
        <dbReference type="ChEBI" id="CHEBI:29105"/>
    </ligand>
</feature>
<gene>
    <name evidence="9" type="ORF">HPB48_019053</name>
</gene>
<feature type="transmembrane region" description="Helical" evidence="8">
    <location>
        <begin position="193"/>
        <end position="215"/>
    </location>
</feature>
<feature type="transmembrane region" description="Helical" evidence="8">
    <location>
        <begin position="163"/>
        <end position="181"/>
    </location>
</feature>
<evidence type="ECO:0000313" key="9">
    <source>
        <dbReference type="EMBL" id="KAH9375613.1"/>
    </source>
</evidence>
<keyword evidence="5 8" id="KW-0472">Membrane</keyword>
<feature type="transmembrane region" description="Helical" evidence="8">
    <location>
        <begin position="84"/>
        <end position="104"/>
    </location>
</feature>
<evidence type="ECO:0000256" key="2">
    <source>
        <dbReference type="ARBA" id="ARBA00007018"/>
    </source>
</evidence>
<dbReference type="AlphaFoldDB" id="A0A9J6GJC4"/>
<proteinExistence type="inferred from homology"/>
<dbReference type="GO" id="GO:0038023">
    <property type="term" value="F:signaling receptor activity"/>
    <property type="evidence" value="ECO:0007669"/>
    <property type="project" value="TreeGrafter"/>
</dbReference>
<feature type="region of interest" description="Disordered" evidence="7">
    <location>
        <begin position="1"/>
        <end position="51"/>
    </location>
</feature>
<feature type="transmembrane region" description="Helical" evidence="8">
    <location>
        <begin position="110"/>
        <end position="128"/>
    </location>
</feature>
<feature type="binding site" evidence="6">
    <location>
        <position position="201"/>
    </location>
    <ligand>
        <name>Zn(2+)</name>
        <dbReference type="ChEBI" id="CHEBI:29105"/>
    </ligand>
</feature>
<protein>
    <submittedName>
        <fullName evidence="9">Uncharacterized protein</fullName>
    </submittedName>
</protein>
<evidence type="ECO:0000256" key="4">
    <source>
        <dbReference type="ARBA" id="ARBA00022989"/>
    </source>
</evidence>
<dbReference type="PANTHER" id="PTHR20855">
    <property type="entry name" value="ADIPOR/PROGESTIN RECEPTOR-RELATED"/>
    <property type="match status" value="1"/>
</dbReference>
<evidence type="ECO:0000313" key="10">
    <source>
        <dbReference type="Proteomes" id="UP000821853"/>
    </source>
</evidence>
<dbReference type="VEuPathDB" id="VectorBase:HLOH_046450"/>
<evidence type="ECO:0000256" key="7">
    <source>
        <dbReference type="SAM" id="MobiDB-lite"/>
    </source>
</evidence>
<dbReference type="OrthoDB" id="535992at2759"/>
<comment type="subcellular location">
    <subcellularLocation>
        <location evidence="1">Membrane</location>
        <topology evidence="1">Multi-pass membrane protein</topology>
    </subcellularLocation>
</comment>